<dbReference type="Pfam" id="PF00657">
    <property type="entry name" value="Lipase_GDSL"/>
    <property type="match status" value="1"/>
</dbReference>
<accession>A0A1V2UDM0</accession>
<evidence type="ECO:0000256" key="2">
    <source>
        <dbReference type="ARBA" id="ARBA00022801"/>
    </source>
</evidence>
<dbReference type="Gene3D" id="3.40.50.1110">
    <property type="entry name" value="SGNH hydrolase"/>
    <property type="match status" value="1"/>
</dbReference>
<dbReference type="EMBL" id="MSTR01000015">
    <property type="protein sequence ID" value="ONN41319.1"/>
    <property type="molecule type" value="Genomic_DNA"/>
</dbReference>
<dbReference type="SUPFAM" id="SSF52266">
    <property type="entry name" value="SGNH hydrolase"/>
    <property type="match status" value="1"/>
</dbReference>
<organism evidence="3 4">
    <name type="scientific">Enterococcus mundtii</name>
    <dbReference type="NCBI Taxonomy" id="53346"/>
    <lineage>
        <taxon>Bacteria</taxon>
        <taxon>Bacillati</taxon>
        <taxon>Bacillota</taxon>
        <taxon>Bacilli</taxon>
        <taxon>Lactobacillales</taxon>
        <taxon>Enterococcaceae</taxon>
        <taxon>Enterococcus</taxon>
    </lineage>
</organism>
<dbReference type="CDD" id="cd01821">
    <property type="entry name" value="Rhamnogalacturan_acetylesterase_like"/>
    <property type="match status" value="1"/>
</dbReference>
<dbReference type="PANTHER" id="PTHR43695">
    <property type="entry name" value="PUTATIVE (AFU_ORTHOLOGUE AFUA_2G17250)-RELATED"/>
    <property type="match status" value="1"/>
</dbReference>
<evidence type="ECO:0000313" key="3">
    <source>
        <dbReference type="EMBL" id="ONN41319.1"/>
    </source>
</evidence>
<protein>
    <submittedName>
        <fullName evidence="3">Rhamnogalacturonan acetylesterase</fullName>
    </submittedName>
</protein>
<dbReference type="OrthoDB" id="9807041at2"/>
<dbReference type="GO" id="GO:0016788">
    <property type="term" value="F:hydrolase activity, acting on ester bonds"/>
    <property type="evidence" value="ECO:0007669"/>
    <property type="project" value="InterPro"/>
</dbReference>
<dbReference type="InterPro" id="IPR037459">
    <property type="entry name" value="RhgT-like"/>
</dbReference>
<keyword evidence="2" id="KW-0378">Hydrolase</keyword>
<dbReference type="STRING" id="53346.A5802_003114"/>
<gene>
    <name evidence="3" type="ORF">BTN92_13440</name>
</gene>
<comment type="similarity">
    <text evidence="1">Belongs to the 'GDSL' lipolytic enzyme family.</text>
</comment>
<proteinExistence type="inferred from homology"/>
<evidence type="ECO:0000313" key="4">
    <source>
        <dbReference type="Proteomes" id="UP000189299"/>
    </source>
</evidence>
<comment type="caution">
    <text evidence="3">The sequence shown here is derived from an EMBL/GenBank/DDBJ whole genome shotgun (WGS) entry which is preliminary data.</text>
</comment>
<name>A0A1V2UDM0_ENTMU</name>
<dbReference type="Proteomes" id="UP000189299">
    <property type="component" value="Unassembled WGS sequence"/>
</dbReference>
<dbReference type="AlphaFoldDB" id="A0A1V2UDM0"/>
<dbReference type="PANTHER" id="PTHR43695:SF1">
    <property type="entry name" value="RHAMNOGALACTURONAN ACETYLESTERASE"/>
    <property type="match status" value="1"/>
</dbReference>
<sequence length="230" mass="26057">MTMQTIHIAGDSTASIKNMTARPETGWGEVLDKYFQPKIRINNQAKNGRSSKSFIEEGRFTRLKEEFQAGDFLLIQFGHNDQKITEAKGTAPYGGYIDALAIYAQTALSSNVQPIFLTPVTRRLYLKNGQLDPHCLGEYPKAMRQFAEKNNYPILDVFTRSQATLQQYTQEETKKFYLHLPVDTYENYPSGLCDNTHFSPEGAALVAQLVVELLKETDLPLVNYLDTPHI</sequence>
<evidence type="ECO:0000256" key="1">
    <source>
        <dbReference type="ARBA" id="ARBA00008668"/>
    </source>
</evidence>
<dbReference type="InterPro" id="IPR001087">
    <property type="entry name" value="GDSL"/>
</dbReference>
<reference evidence="3 4" key="1">
    <citation type="submission" date="2016-12" db="EMBL/GenBank/DDBJ databases">
        <authorList>
            <person name="Song W.-J."/>
            <person name="Kurnit D.M."/>
        </authorList>
    </citation>
    <scope>NUCLEOTIDE SEQUENCE [LARGE SCALE GENOMIC DNA]</scope>
    <source>
        <strain evidence="3 4">CGB1038-1_S1</strain>
    </source>
</reference>
<dbReference type="InterPro" id="IPR036514">
    <property type="entry name" value="SGNH_hydro_sf"/>
</dbReference>